<dbReference type="Pfam" id="PF22041">
    <property type="entry name" value="GST_C_7"/>
    <property type="match status" value="1"/>
</dbReference>
<accession>A0A4U7KSB8</accession>
<evidence type="ECO:0000313" key="3">
    <source>
        <dbReference type="EMBL" id="TKY86148.1"/>
    </source>
</evidence>
<gene>
    <name evidence="3" type="ORF">EX895_004973</name>
</gene>
<dbReference type="Gene3D" id="1.20.1050.10">
    <property type="match status" value="1"/>
</dbReference>
<dbReference type="OrthoDB" id="4951845at2759"/>
<dbReference type="EMBL" id="SRRM01000018">
    <property type="protein sequence ID" value="TKY86148.1"/>
    <property type="molecule type" value="Genomic_DNA"/>
</dbReference>
<evidence type="ECO:0000259" key="2">
    <source>
        <dbReference type="Pfam" id="PF22041"/>
    </source>
</evidence>
<dbReference type="Gene3D" id="3.40.30.10">
    <property type="entry name" value="Glutaredoxin"/>
    <property type="match status" value="1"/>
</dbReference>
<proteinExistence type="predicted"/>
<dbReference type="KEGG" id="sgra:EX895_004973"/>
<comment type="caution">
    <text evidence="3">The sequence shown here is derived from an EMBL/GenBank/DDBJ whole genome shotgun (WGS) entry which is preliminary data.</text>
</comment>
<feature type="domain" description="GST N-terminal" evidence="1">
    <location>
        <begin position="22"/>
        <end position="92"/>
    </location>
</feature>
<name>A0A4U7KSB8_9BASI</name>
<dbReference type="InterPro" id="IPR036249">
    <property type="entry name" value="Thioredoxin-like_sf"/>
</dbReference>
<dbReference type="InterPro" id="IPR054416">
    <property type="entry name" value="GST_UstS-like_C"/>
</dbReference>
<evidence type="ECO:0000259" key="1">
    <source>
        <dbReference type="Pfam" id="PF13409"/>
    </source>
</evidence>
<dbReference type="RefSeq" id="XP_029738133.1">
    <property type="nucleotide sequence ID" value="XM_029885567.1"/>
</dbReference>
<reference evidence="3 4" key="1">
    <citation type="submission" date="2019-05" db="EMBL/GenBank/DDBJ databases">
        <title>Sporisorium graminicola CBS 10092 draft sequencing and annotation.</title>
        <authorList>
            <person name="Solano-Gonzalez S."/>
            <person name="Caddick M.X."/>
            <person name="Darby A."/>
        </authorList>
    </citation>
    <scope>NUCLEOTIDE SEQUENCE [LARGE SCALE GENOMIC DNA]</scope>
    <source>
        <strain evidence="3 4">CBS 10092</strain>
    </source>
</reference>
<protein>
    <submittedName>
        <fullName evidence="3">Uncharacterized protein</fullName>
    </submittedName>
</protein>
<evidence type="ECO:0000313" key="4">
    <source>
        <dbReference type="Proteomes" id="UP000306050"/>
    </source>
</evidence>
<dbReference type="AlphaFoldDB" id="A0A4U7KSB8"/>
<sequence length="259" mass="28844">MSSAYPKIDFYDISCTTTSESWSPYTARIWLALRLLEIPSERHLMPMCRINDTLADAGVFRPLAGRHTLPAITLDQKEWVTDSAAIASTLQKLYLEHGGQLSHSLFPDAASKDLAEKANQAMSTSLAAGDRWKSVVPSVYYILEPESQEFFIETRTSSWKKSPLDILATEAKQNAERDGGIEQVYAKAMLPFVELYATKDKSGTWLGGERPIYADLITLAALQWYKCANTDAFHKALEINGGALQKAWTAGQELLFQQS</sequence>
<dbReference type="Proteomes" id="UP000306050">
    <property type="component" value="Chromosome SGRAM_5"/>
</dbReference>
<dbReference type="InterPro" id="IPR004045">
    <property type="entry name" value="Glutathione_S-Trfase_N"/>
</dbReference>
<keyword evidence="4" id="KW-1185">Reference proteome</keyword>
<dbReference type="SUPFAM" id="SSF52833">
    <property type="entry name" value="Thioredoxin-like"/>
    <property type="match status" value="1"/>
</dbReference>
<dbReference type="GeneID" id="40727868"/>
<dbReference type="Pfam" id="PF13409">
    <property type="entry name" value="GST_N_2"/>
    <property type="match status" value="1"/>
</dbReference>
<organism evidence="3 4">
    <name type="scientific">Sporisorium graminicola</name>
    <dbReference type="NCBI Taxonomy" id="280036"/>
    <lineage>
        <taxon>Eukaryota</taxon>
        <taxon>Fungi</taxon>
        <taxon>Dikarya</taxon>
        <taxon>Basidiomycota</taxon>
        <taxon>Ustilaginomycotina</taxon>
        <taxon>Ustilaginomycetes</taxon>
        <taxon>Ustilaginales</taxon>
        <taxon>Ustilaginaceae</taxon>
        <taxon>Sporisorium</taxon>
    </lineage>
</organism>
<feature type="domain" description="Glutathione S-transferase UstS-like C-terminal" evidence="2">
    <location>
        <begin position="127"/>
        <end position="250"/>
    </location>
</feature>